<reference evidence="1" key="1">
    <citation type="submission" date="2020-05" db="EMBL/GenBank/DDBJ databases">
        <authorList>
            <person name="Chiriac C."/>
            <person name="Salcher M."/>
            <person name="Ghai R."/>
            <person name="Kavagutti S V."/>
        </authorList>
    </citation>
    <scope>NUCLEOTIDE SEQUENCE</scope>
</reference>
<name>A0A6J7L6V8_9ZZZZ</name>
<accession>A0A6J7L6V8</accession>
<organism evidence="1">
    <name type="scientific">freshwater metagenome</name>
    <dbReference type="NCBI Taxonomy" id="449393"/>
    <lineage>
        <taxon>unclassified sequences</taxon>
        <taxon>metagenomes</taxon>
        <taxon>ecological metagenomes</taxon>
    </lineage>
</organism>
<evidence type="ECO:0000313" key="1">
    <source>
        <dbReference type="EMBL" id="CAB4962622.1"/>
    </source>
</evidence>
<dbReference type="AlphaFoldDB" id="A0A6J7L6V8"/>
<protein>
    <submittedName>
        <fullName evidence="1">Unannotated protein</fullName>
    </submittedName>
</protein>
<gene>
    <name evidence="1" type="ORF">UFOPK3837_01155</name>
</gene>
<sequence length="203" mass="21519">MTEVTADQLKTAVDSKPQIVVATPGIEPEAQGGYASVVILDAHDALARDSLRATEDAVRSWANAIALMSPTGRAVIVGVIGELASSLGLWKLRELISAEYAERIELGFPPAVRVLSATGSAENIASVRTALEANPELKVLGVTQNETGESKLIARFSYASGVAVTGVVRELQLKLASGQKRFNAKSGRPQRPVTFKLDDPQVL</sequence>
<dbReference type="EMBL" id="CAFBNO010000092">
    <property type="protein sequence ID" value="CAB4962622.1"/>
    <property type="molecule type" value="Genomic_DNA"/>
</dbReference>
<proteinExistence type="predicted"/>